<accession>A0ABS0LN62</accession>
<feature type="region of interest" description="Disordered" evidence="1">
    <location>
        <begin position="99"/>
        <end position="122"/>
    </location>
</feature>
<reference evidence="2 3" key="1">
    <citation type="submission" date="2020-07" db="EMBL/GenBank/DDBJ databases">
        <title>Facklamia lactis sp. nov., isolated from raw milk.</title>
        <authorList>
            <person name="Doll E.V."/>
            <person name="Huptas C."/>
            <person name="Staib L."/>
            <person name="Wenning M."/>
            <person name="Scherer S."/>
        </authorList>
    </citation>
    <scope>NUCLEOTIDE SEQUENCE [LARGE SCALE GENOMIC DNA]</scope>
    <source>
        <strain evidence="2 3">DSM 111018</strain>
    </source>
</reference>
<organism evidence="2 3">
    <name type="scientific">Facklamia lactis</name>
    <dbReference type="NCBI Taxonomy" id="2749967"/>
    <lineage>
        <taxon>Bacteria</taxon>
        <taxon>Bacillati</taxon>
        <taxon>Bacillota</taxon>
        <taxon>Bacilli</taxon>
        <taxon>Lactobacillales</taxon>
        <taxon>Aerococcaceae</taxon>
        <taxon>Facklamia</taxon>
    </lineage>
</organism>
<sequence length="253" mass="28924">MKWMLFDSGIKYLISGLSLLMLSSIGSSLGGLQIVEATDSQEASFAESSQEFVRDSKVFKTVDEALQYARDHFDYEKHQQFYVRWVKENEYAIDWEMKGASSEDETSDTSQDAPSHTESAYQVSEKELDNASFYLEGMNIPNRIDFNFKDGTVLLTRYDEAADKYINLSTYKMEVEEIPTETIKVNLENTREVQVNSKIKIGDHLEGELQNYGNVEYYAFYNKHGGISIATPNYAGNVEDAQSDIMLEYTEKQ</sequence>
<evidence type="ECO:0000313" key="2">
    <source>
        <dbReference type="EMBL" id="MBG9985601.1"/>
    </source>
</evidence>
<dbReference type="Proteomes" id="UP000721415">
    <property type="component" value="Unassembled WGS sequence"/>
</dbReference>
<dbReference type="EMBL" id="JACBXQ010000001">
    <property type="protein sequence ID" value="MBG9985601.1"/>
    <property type="molecule type" value="Genomic_DNA"/>
</dbReference>
<name>A0ABS0LN62_9LACT</name>
<protein>
    <submittedName>
        <fullName evidence="2">Uncharacterized protein</fullName>
    </submittedName>
</protein>
<keyword evidence="3" id="KW-1185">Reference proteome</keyword>
<feature type="compositionally biased region" description="Polar residues" evidence="1">
    <location>
        <begin position="111"/>
        <end position="122"/>
    </location>
</feature>
<evidence type="ECO:0000256" key="1">
    <source>
        <dbReference type="SAM" id="MobiDB-lite"/>
    </source>
</evidence>
<gene>
    <name evidence="2" type="ORF">HZY91_01685</name>
</gene>
<evidence type="ECO:0000313" key="3">
    <source>
        <dbReference type="Proteomes" id="UP000721415"/>
    </source>
</evidence>
<comment type="caution">
    <text evidence="2">The sequence shown here is derived from an EMBL/GenBank/DDBJ whole genome shotgun (WGS) entry which is preliminary data.</text>
</comment>
<proteinExistence type="predicted"/>
<dbReference type="RefSeq" id="WP_197114074.1">
    <property type="nucleotide sequence ID" value="NZ_JACBXQ010000001.1"/>
</dbReference>